<evidence type="ECO:0000259" key="4">
    <source>
        <dbReference type="PROSITE" id="PS50111"/>
    </source>
</evidence>
<evidence type="ECO:0000256" key="1">
    <source>
        <dbReference type="ARBA" id="ARBA00023224"/>
    </source>
</evidence>
<dbReference type="GO" id="GO:0007165">
    <property type="term" value="P:signal transduction"/>
    <property type="evidence" value="ECO:0007669"/>
    <property type="project" value="UniProtKB-KW"/>
</dbReference>
<dbReference type="AlphaFoldDB" id="A0A4R2KN25"/>
<comment type="caution">
    <text evidence="5">The sequence shown here is derived from an EMBL/GenBank/DDBJ whole genome shotgun (WGS) entry which is preliminary data.</text>
</comment>
<keyword evidence="6" id="KW-1185">Reference proteome</keyword>
<protein>
    <submittedName>
        <fullName evidence="5">Methyl-accepting chemotaxis protein</fullName>
    </submittedName>
</protein>
<evidence type="ECO:0000256" key="2">
    <source>
        <dbReference type="PROSITE-ProRule" id="PRU00284"/>
    </source>
</evidence>
<dbReference type="GO" id="GO:0016020">
    <property type="term" value="C:membrane"/>
    <property type="evidence" value="ECO:0007669"/>
    <property type="project" value="InterPro"/>
</dbReference>
<dbReference type="SMART" id="SM00283">
    <property type="entry name" value="MA"/>
    <property type="match status" value="1"/>
</dbReference>
<evidence type="ECO:0000313" key="5">
    <source>
        <dbReference type="EMBL" id="TCO72179.1"/>
    </source>
</evidence>
<dbReference type="Pfam" id="PF17201">
    <property type="entry name" value="Cache_3-Cache_2"/>
    <property type="match status" value="1"/>
</dbReference>
<proteinExistence type="predicted"/>
<dbReference type="SUPFAM" id="SSF103190">
    <property type="entry name" value="Sensory domain-like"/>
    <property type="match status" value="1"/>
</dbReference>
<feature type="domain" description="Methyl-accepting transducer" evidence="4">
    <location>
        <begin position="305"/>
        <end position="562"/>
    </location>
</feature>
<reference evidence="5 6" key="1">
    <citation type="submission" date="2019-03" db="EMBL/GenBank/DDBJ databases">
        <title>Genomic Encyclopedia of Type Strains, Phase IV (KMG-IV): sequencing the most valuable type-strain genomes for metagenomic binning, comparative biology and taxonomic classification.</title>
        <authorList>
            <person name="Goeker M."/>
        </authorList>
    </citation>
    <scope>NUCLEOTIDE SEQUENCE [LARGE SCALE GENOMIC DNA]</scope>
    <source>
        <strain evidence="5 6">DSM 102940</strain>
    </source>
</reference>
<dbReference type="InterPro" id="IPR033462">
    <property type="entry name" value="Cache_3-Cache_2"/>
</dbReference>
<dbReference type="Proteomes" id="UP000294919">
    <property type="component" value="Unassembled WGS sequence"/>
</dbReference>
<keyword evidence="3" id="KW-0812">Transmembrane</keyword>
<dbReference type="EMBL" id="SLWV01000019">
    <property type="protein sequence ID" value="TCO72179.1"/>
    <property type="molecule type" value="Genomic_DNA"/>
</dbReference>
<dbReference type="InterPro" id="IPR004089">
    <property type="entry name" value="MCPsignal_dom"/>
</dbReference>
<feature type="transmembrane region" description="Helical" evidence="3">
    <location>
        <begin position="208"/>
        <end position="227"/>
    </location>
</feature>
<dbReference type="Gene3D" id="6.10.340.10">
    <property type="match status" value="1"/>
</dbReference>
<feature type="transmembrane region" description="Helical" evidence="3">
    <location>
        <begin position="20"/>
        <end position="39"/>
    </location>
</feature>
<dbReference type="InterPro" id="IPR029151">
    <property type="entry name" value="Sensor-like_sf"/>
</dbReference>
<keyword evidence="3" id="KW-1133">Transmembrane helix</keyword>
<dbReference type="PANTHER" id="PTHR32089:SF112">
    <property type="entry name" value="LYSOZYME-LIKE PROTEIN-RELATED"/>
    <property type="match status" value="1"/>
</dbReference>
<dbReference type="OrthoDB" id="9814363at2"/>
<organism evidence="5 6">
    <name type="scientific">Marinisporobacter balticus</name>
    <dbReference type="NCBI Taxonomy" id="2018667"/>
    <lineage>
        <taxon>Bacteria</taxon>
        <taxon>Bacillati</taxon>
        <taxon>Bacillota</taxon>
        <taxon>Clostridia</taxon>
        <taxon>Peptostreptococcales</taxon>
        <taxon>Thermotaleaceae</taxon>
        <taxon>Marinisporobacter</taxon>
    </lineage>
</organism>
<sequence>MYRIQEGATNMMKNIKTKLIIYFCVLTLITTSMISLLGYSKSLNGMKKIENLLLTKKLNGDISSATIYFENYFGKVEYGNGALIDENGQSIEEQNKMVDAILNDLGDVATVFVKSGDDFKRITTNILNEDGKRAVGTYLGKESRAYSDIVQGKQYTGEAEILGKSYLTVYKPIQDKAGEIIGILFVGISKETSYRFISAYLNELRNTFIFITILGIIIGAIVAYIIAKRIAVPIINLSKIMKRLSNYDLSFDENSEAIKYLERKDEIGIITRELVIIQKKLIYLIKNVSDISQQVACSSEELTTTSQQLSTAAEEVAQTIEEIASGASDQANSTEEGAQHISELGKLIEKDQDFVQVLNISTSEVDRLKNDGFKIVKDLVEKTNESDATAKGIYEVIINTNESAEKIENASQMIRNIAEQTNLLALNAAIEAARAGESGRGFAVVAEEIRKLAEQSHEFTKEIENIIVDLTSKSRDGVDKIKEVREIVSSQTESVKMTNETFKGIDDAIENMKKVIRNINGSGKEMETKKDGIITIIENLSAISEENAAGTEEASASVQEQTAAMEEIANASELLSRLAEEMQKNISKFKY</sequence>
<keyword evidence="1 2" id="KW-0807">Transducer</keyword>
<dbReference type="PANTHER" id="PTHR32089">
    <property type="entry name" value="METHYL-ACCEPTING CHEMOTAXIS PROTEIN MCPB"/>
    <property type="match status" value="1"/>
</dbReference>
<name>A0A4R2KN25_9FIRM</name>
<dbReference type="SUPFAM" id="SSF58104">
    <property type="entry name" value="Methyl-accepting chemotaxis protein (MCP) signaling domain"/>
    <property type="match status" value="1"/>
</dbReference>
<evidence type="ECO:0000313" key="6">
    <source>
        <dbReference type="Proteomes" id="UP000294919"/>
    </source>
</evidence>
<dbReference type="Pfam" id="PF00015">
    <property type="entry name" value="MCPsignal"/>
    <property type="match status" value="1"/>
</dbReference>
<evidence type="ECO:0000256" key="3">
    <source>
        <dbReference type="SAM" id="Phobius"/>
    </source>
</evidence>
<accession>A0A4R2KN25</accession>
<dbReference type="PROSITE" id="PS50111">
    <property type="entry name" value="CHEMOTAXIS_TRANSDUC_2"/>
    <property type="match status" value="1"/>
</dbReference>
<dbReference type="Gene3D" id="1.10.287.950">
    <property type="entry name" value="Methyl-accepting chemotaxis protein"/>
    <property type="match status" value="1"/>
</dbReference>
<gene>
    <name evidence="5" type="ORF">EV214_11943</name>
</gene>
<keyword evidence="3" id="KW-0472">Membrane</keyword>